<dbReference type="Gene3D" id="2.30.29.30">
    <property type="entry name" value="Pleckstrin-homology domain (PH domain)/Phosphotyrosine-binding domain (PTB)"/>
    <property type="match status" value="1"/>
</dbReference>
<accession>A0A674HSM1</accession>
<evidence type="ECO:0000256" key="2">
    <source>
        <dbReference type="SAM" id="MobiDB-lite"/>
    </source>
</evidence>
<feature type="region of interest" description="Disordered" evidence="2">
    <location>
        <begin position="537"/>
        <end position="591"/>
    </location>
</feature>
<dbReference type="InterPro" id="IPR011993">
    <property type="entry name" value="PH-like_dom_sf"/>
</dbReference>
<feature type="region of interest" description="Disordered" evidence="2">
    <location>
        <begin position="423"/>
        <end position="447"/>
    </location>
</feature>
<dbReference type="GO" id="GO:0005737">
    <property type="term" value="C:cytoplasm"/>
    <property type="evidence" value="ECO:0007669"/>
    <property type="project" value="TreeGrafter"/>
</dbReference>
<dbReference type="SMART" id="SM00462">
    <property type="entry name" value="PTB"/>
    <property type="match status" value="1"/>
</dbReference>
<dbReference type="Ensembl" id="ENSTGUT00000032840.1">
    <property type="protein sequence ID" value="ENSTGUP00000037506.1"/>
    <property type="gene ID" value="ENSTGUG00000020302.1"/>
</dbReference>
<evidence type="ECO:0000259" key="3">
    <source>
        <dbReference type="SMART" id="SM00462"/>
    </source>
</evidence>
<dbReference type="GO" id="GO:0005634">
    <property type="term" value="C:nucleus"/>
    <property type="evidence" value="ECO:0007669"/>
    <property type="project" value="TreeGrafter"/>
</dbReference>
<dbReference type="GO" id="GO:0001540">
    <property type="term" value="F:amyloid-beta binding"/>
    <property type="evidence" value="ECO:0007669"/>
    <property type="project" value="InterPro"/>
</dbReference>
<sequence>MLSPGPGSPGEGMALGEEDVLDSKGLPVRSLGWVQLREEELGPGRSSSAVSACIRQLSGPRQAPSGTWGEARALLLLEDRTLKLVDPQDRALLHAQPVGGIRVWGVGRHGSRWGHGWGWGTGMPTGVELKVALVSGVEGTGFWCLRGWGDLRVWDPHGAWRSHTVWGGGSGIPCMWGWGPWGWGPHMGEPWGCGGHVHRAGRSHTRMWSRGLGRWGPWGPNAEPPAEKGVWQEQISGVRAGAWGMPMPPQHPLTLLCPAVLPGIRERDFAYVARDPLTQVLKCHVFRCEGPASAIAAGLHRICAQLTAERRSARAAGNGLGTDAPRLGEPPLQVEFPAPKSEVVQRFPVCYLGCVPVAKPVGEWGTQGEGGVSWGAPPAHVQQLWGEGTPRDALSVPVPPRHGCDQRGTGGGAGPRLRGAACAHPRGGQCGPRHSHHRSPPDRGGAVRVPRAVPVLHGGGTRRPRLRLHHGQRPRHLPLPHGVVRAQRRGAQRGAAGRLRAPLPEVPGCAAPGLQLLPAGPPGRLSGTAGGLLCAPGGADPPGDPQTAAGRGADPVSGARAWGARGWARQRRGQDRRPNAPGRRVTQGVGLGVLPPTTAPTVGRAPPKVPNACGVTRVCVVLNH</sequence>
<evidence type="ECO:0000256" key="1">
    <source>
        <dbReference type="ARBA" id="ARBA00022737"/>
    </source>
</evidence>
<dbReference type="GeneTree" id="ENSGT00390000000002"/>
<keyword evidence="1" id="KW-0677">Repeat</keyword>
<keyword evidence="5" id="KW-1185">Reference proteome</keyword>
<feature type="compositionally biased region" description="Low complexity" evidence="2">
    <location>
        <begin position="558"/>
        <end position="567"/>
    </location>
</feature>
<protein>
    <recommendedName>
        <fullName evidence="3">PID domain-containing protein</fullName>
    </recommendedName>
</protein>
<dbReference type="InterPro" id="IPR006020">
    <property type="entry name" value="PTB/PI_dom"/>
</dbReference>
<reference evidence="4" key="3">
    <citation type="submission" date="2025-09" db="UniProtKB">
        <authorList>
            <consortium name="Ensembl"/>
        </authorList>
    </citation>
    <scope>IDENTIFICATION</scope>
</reference>
<dbReference type="PANTHER" id="PTHR14058:SF5">
    <property type="entry name" value="AMYLOID BETA PRECURSOR PROTEIN BINDING FAMILY B MEMBER 1"/>
    <property type="match status" value="1"/>
</dbReference>
<organism evidence="4 5">
    <name type="scientific">Taeniopygia guttata</name>
    <name type="common">Zebra finch</name>
    <name type="synonym">Poephila guttata</name>
    <dbReference type="NCBI Taxonomy" id="59729"/>
    <lineage>
        <taxon>Eukaryota</taxon>
        <taxon>Metazoa</taxon>
        <taxon>Chordata</taxon>
        <taxon>Craniata</taxon>
        <taxon>Vertebrata</taxon>
        <taxon>Euteleostomi</taxon>
        <taxon>Archelosauria</taxon>
        <taxon>Archosauria</taxon>
        <taxon>Dinosauria</taxon>
        <taxon>Saurischia</taxon>
        <taxon>Theropoda</taxon>
        <taxon>Coelurosauria</taxon>
        <taxon>Aves</taxon>
        <taxon>Neognathae</taxon>
        <taxon>Neoaves</taxon>
        <taxon>Telluraves</taxon>
        <taxon>Australaves</taxon>
        <taxon>Passeriformes</taxon>
        <taxon>Passeroidea</taxon>
        <taxon>Estrildidae</taxon>
        <taxon>Estrildinae</taxon>
        <taxon>Taeniopygia</taxon>
    </lineage>
</organism>
<proteinExistence type="predicted"/>
<feature type="domain" description="PID" evidence="3">
    <location>
        <begin position="21"/>
        <end position="316"/>
    </location>
</feature>
<evidence type="ECO:0000313" key="4">
    <source>
        <dbReference type="Ensembl" id="ENSTGUP00000037506.1"/>
    </source>
</evidence>
<dbReference type="InParanoid" id="A0A674HSM1"/>
<dbReference type="InterPro" id="IPR039576">
    <property type="entry name" value="APBB1/2/3"/>
</dbReference>
<gene>
    <name evidence="4" type="primary">APBB1</name>
</gene>
<dbReference type="AlphaFoldDB" id="A0A674HSM1"/>
<reference evidence="4 5" key="1">
    <citation type="journal article" date="2010" name="Nature">
        <title>The genome of a songbird.</title>
        <authorList>
            <person name="Warren W.C."/>
            <person name="Clayton D.F."/>
            <person name="Ellegren H."/>
            <person name="Arnold A.P."/>
            <person name="Hillier L.W."/>
            <person name="Kunstner A."/>
            <person name="Searle S."/>
            <person name="White S."/>
            <person name="Vilella A.J."/>
            <person name="Fairley S."/>
            <person name="Heger A."/>
            <person name="Kong L."/>
            <person name="Ponting C.P."/>
            <person name="Jarvis E.D."/>
            <person name="Mello C.V."/>
            <person name="Minx P."/>
            <person name="Lovell P."/>
            <person name="Velho T.A."/>
            <person name="Ferris M."/>
            <person name="Balakrishnan C.N."/>
            <person name="Sinha S."/>
            <person name="Blatti C."/>
            <person name="London S.E."/>
            <person name="Li Y."/>
            <person name="Lin Y.C."/>
            <person name="George J."/>
            <person name="Sweedler J."/>
            <person name="Southey B."/>
            <person name="Gunaratne P."/>
            <person name="Watson M."/>
            <person name="Nam K."/>
            <person name="Backstrom N."/>
            <person name="Smeds L."/>
            <person name="Nabholz B."/>
            <person name="Itoh Y."/>
            <person name="Whitney O."/>
            <person name="Pfenning A.R."/>
            <person name="Howard J."/>
            <person name="Volker M."/>
            <person name="Skinner B.M."/>
            <person name="Griffin D.K."/>
            <person name="Ye L."/>
            <person name="McLaren W.M."/>
            <person name="Flicek P."/>
            <person name="Quesada V."/>
            <person name="Velasco G."/>
            <person name="Lopez-Otin C."/>
            <person name="Puente X.S."/>
            <person name="Olender T."/>
            <person name="Lancet D."/>
            <person name="Smit A.F."/>
            <person name="Hubley R."/>
            <person name="Konkel M.K."/>
            <person name="Walker J.A."/>
            <person name="Batzer M.A."/>
            <person name="Gu W."/>
            <person name="Pollock D.D."/>
            <person name="Chen L."/>
            <person name="Cheng Z."/>
            <person name="Eichler E.E."/>
            <person name="Stapley J."/>
            <person name="Slate J."/>
            <person name="Ekblom R."/>
            <person name="Birkhead T."/>
            <person name="Burke T."/>
            <person name="Burt D."/>
            <person name="Scharff C."/>
            <person name="Adam I."/>
            <person name="Richard H."/>
            <person name="Sultan M."/>
            <person name="Soldatov A."/>
            <person name="Lehrach H."/>
            <person name="Edwards S.V."/>
            <person name="Yang S.P."/>
            <person name="Li X."/>
            <person name="Graves T."/>
            <person name="Fulton L."/>
            <person name="Nelson J."/>
            <person name="Chinwalla A."/>
            <person name="Hou S."/>
            <person name="Mardis E.R."/>
            <person name="Wilson R.K."/>
        </authorList>
    </citation>
    <scope>NUCLEOTIDE SEQUENCE [LARGE SCALE GENOMIC DNA]</scope>
</reference>
<dbReference type="PANTHER" id="PTHR14058">
    <property type="entry name" value="AMYLOID BETA A4 PRECURSOR PROTEIN-BINDING FAMILY B"/>
    <property type="match status" value="1"/>
</dbReference>
<dbReference type="GO" id="GO:0006355">
    <property type="term" value="P:regulation of DNA-templated transcription"/>
    <property type="evidence" value="ECO:0007669"/>
    <property type="project" value="TreeGrafter"/>
</dbReference>
<reference evidence="4" key="2">
    <citation type="submission" date="2025-08" db="UniProtKB">
        <authorList>
            <consortium name="Ensembl"/>
        </authorList>
    </citation>
    <scope>IDENTIFICATION</scope>
</reference>
<dbReference type="Pfam" id="PF00640">
    <property type="entry name" value="PID"/>
    <property type="match status" value="2"/>
</dbReference>
<name>A0A674HSM1_TAEGU</name>
<dbReference type="Proteomes" id="UP000007754">
    <property type="component" value="Chromosome 1"/>
</dbReference>
<evidence type="ECO:0000313" key="5">
    <source>
        <dbReference type="Proteomes" id="UP000007754"/>
    </source>
</evidence>
<dbReference type="SUPFAM" id="SSF50729">
    <property type="entry name" value="PH domain-like"/>
    <property type="match status" value="2"/>
</dbReference>